<accession>A0A538SCM2</accession>
<reference evidence="3 4" key="1">
    <citation type="journal article" date="2019" name="Nat. Microbiol.">
        <title>Mediterranean grassland soil C-N compound turnover is dependent on rainfall and depth, and is mediated by genomically divergent microorganisms.</title>
        <authorList>
            <person name="Diamond S."/>
            <person name="Andeer P.F."/>
            <person name="Li Z."/>
            <person name="Crits-Christoph A."/>
            <person name="Burstein D."/>
            <person name="Anantharaman K."/>
            <person name="Lane K.R."/>
            <person name="Thomas B.C."/>
            <person name="Pan C."/>
            <person name="Northen T.R."/>
            <person name="Banfield J.F."/>
        </authorList>
    </citation>
    <scope>NUCLEOTIDE SEQUENCE [LARGE SCALE GENOMIC DNA]</scope>
    <source>
        <strain evidence="1">WS_1</strain>
        <strain evidence="2">WS_5</strain>
    </source>
</reference>
<evidence type="ECO:0000313" key="1">
    <source>
        <dbReference type="EMBL" id="TMQ49113.1"/>
    </source>
</evidence>
<evidence type="ECO:0000313" key="2">
    <source>
        <dbReference type="EMBL" id="TMQ56821.1"/>
    </source>
</evidence>
<dbReference type="Pfam" id="PF11950">
    <property type="entry name" value="DUF3467"/>
    <property type="match status" value="1"/>
</dbReference>
<comment type="caution">
    <text evidence="1">The sequence shown here is derived from an EMBL/GenBank/DDBJ whole genome shotgun (WGS) entry which is preliminary data.</text>
</comment>
<dbReference type="Proteomes" id="UP000320913">
    <property type="component" value="Unassembled WGS sequence"/>
</dbReference>
<dbReference type="AlphaFoldDB" id="A0A538SCM2"/>
<evidence type="ECO:0000313" key="3">
    <source>
        <dbReference type="Proteomes" id="UP000316292"/>
    </source>
</evidence>
<evidence type="ECO:0000313" key="4">
    <source>
        <dbReference type="Proteomes" id="UP000320913"/>
    </source>
</evidence>
<dbReference type="Proteomes" id="UP000316292">
    <property type="component" value="Unassembled WGS sequence"/>
</dbReference>
<proteinExistence type="predicted"/>
<dbReference type="InterPro" id="IPR021857">
    <property type="entry name" value="DUF3467"/>
</dbReference>
<name>A0A538SCM2_UNCEI</name>
<dbReference type="EMBL" id="VBOR01000061">
    <property type="protein sequence ID" value="TMQ49113.1"/>
    <property type="molecule type" value="Genomic_DNA"/>
</dbReference>
<organism evidence="1 3">
    <name type="scientific">Eiseniibacteriota bacterium</name>
    <dbReference type="NCBI Taxonomy" id="2212470"/>
    <lineage>
        <taxon>Bacteria</taxon>
        <taxon>Candidatus Eiseniibacteriota</taxon>
    </lineage>
</organism>
<protein>
    <submittedName>
        <fullName evidence="1">DUF3467 domain-containing protein</fullName>
    </submittedName>
</protein>
<sequence>MKAEPQGQPTSINMELGEKEAEGIYSNFVVISHSLSEFVLDFARILPGNPKSKVFARVVMTPPNVRSLLTALETNIKKYEEQFGKIKSFDMPAKDIGFTS</sequence>
<dbReference type="EMBL" id="VBOV01000189">
    <property type="protein sequence ID" value="TMQ56821.1"/>
    <property type="molecule type" value="Genomic_DNA"/>
</dbReference>
<gene>
    <name evidence="1" type="ORF">E6K71_05750</name>
    <name evidence="2" type="ORF">E6K75_07795</name>
</gene>